<keyword evidence="2" id="KW-1185">Reference proteome</keyword>
<dbReference type="EMBL" id="QHJQ01000005">
    <property type="protein sequence ID" value="PXA04048.1"/>
    <property type="molecule type" value="Genomic_DNA"/>
</dbReference>
<comment type="caution">
    <text evidence="1">The sequence shown here is derived from an EMBL/GenBank/DDBJ whole genome shotgun (WGS) entry which is preliminary data.</text>
</comment>
<dbReference type="InParanoid" id="A0A317ZJH2"/>
<reference evidence="1 2" key="1">
    <citation type="submission" date="2018-05" db="EMBL/GenBank/DDBJ databases">
        <title>Coraliomargarita sinensis sp. nov., isolated from a marine solar saltern.</title>
        <authorList>
            <person name="Zhou L.Y."/>
        </authorList>
    </citation>
    <scope>NUCLEOTIDE SEQUENCE [LARGE SCALE GENOMIC DNA]</scope>
    <source>
        <strain evidence="1 2">WN38</strain>
    </source>
</reference>
<name>A0A317ZJH2_9BACT</name>
<dbReference type="OrthoDB" id="197037at2"/>
<evidence type="ECO:0000313" key="1">
    <source>
        <dbReference type="EMBL" id="PXA04048.1"/>
    </source>
</evidence>
<dbReference type="RefSeq" id="WP_110130995.1">
    <property type="nucleotide sequence ID" value="NZ_QHJQ01000005.1"/>
</dbReference>
<gene>
    <name evidence="1" type="ORF">DDZ13_08370</name>
</gene>
<organism evidence="1 2">
    <name type="scientific">Coraliomargarita sinensis</name>
    <dbReference type="NCBI Taxonomy" id="2174842"/>
    <lineage>
        <taxon>Bacteria</taxon>
        <taxon>Pseudomonadati</taxon>
        <taxon>Verrucomicrobiota</taxon>
        <taxon>Opitutia</taxon>
        <taxon>Puniceicoccales</taxon>
        <taxon>Coraliomargaritaceae</taxon>
        <taxon>Coraliomargarita</taxon>
    </lineage>
</organism>
<dbReference type="AlphaFoldDB" id="A0A317ZJH2"/>
<dbReference type="Proteomes" id="UP000247099">
    <property type="component" value="Unassembled WGS sequence"/>
</dbReference>
<protein>
    <submittedName>
        <fullName evidence="1">Uncharacterized protein</fullName>
    </submittedName>
</protein>
<sequence>MAKASHLLTKSLRQLAENLENGADYNWGNATKCNCAHLVQCLAPELAKPALREIRPQLDEWSEFANDYCPHSGASTDQLLGLLYEHGLTHEEIHQVEYLSNRKVLEALPGGFRYLEHGNRHHVALYMRTWASLLELELKDDVVKKPYSEVQPVLA</sequence>
<accession>A0A317ZJH2</accession>
<proteinExistence type="predicted"/>
<evidence type="ECO:0000313" key="2">
    <source>
        <dbReference type="Proteomes" id="UP000247099"/>
    </source>
</evidence>